<name>A0ABV6JL49_9BACL</name>
<dbReference type="PANTHER" id="PTHR40446">
    <property type="entry name" value="N-ACETYLGLUCOSAMINE-1-PHOSPHODIESTER ALPHA-N-ACETYLGLUCOSAMINIDASE"/>
    <property type="match status" value="1"/>
</dbReference>
<dbReference type="Pfam" id="PF09992">
    <property type="entry name" value="NAGPA"/>
    <property type="match status" value="1"/>
</dbReference>
<dbReference type="RefSeq" id="WP_256555507.1">
    <property type="nucleotide sequence ID" value="NZ_JBHLVF010000064.1"/>
</dbReference>
<proteinExistence type="predicted"/>
<gene>
    <name evidence="2" type="ORF">ACFFJ8_35480</name>
</gene>
<dbReference type="GO" id="GO:0016798">
    <property type="term" value="F:hydrolase activity, acting on glycosyl bonds"/>
    <property type="evidence" value="ECO:0007669"/>
    <property type="project" value="UniProtKB-KW"/>
</dbReference>
<feature type="domain" description="Phosphodiester glycosidase" evidence="1">
    <location>
        <begin position="2"/>
        <end position="176"/>
    </location>
</feature>
<keyword evidence="2" id="KW-0378">Hydrolase</keyword>
<dbReference type="EMBL" id="JBHLVF010000064">
    <property type="protein sequence ID" value="MFC0396638.1"/>
    <property type="molecule type" value="Genomic_DNA"/>
</dbReference>
<dbReference type="PANTHER" id="PTHR40446:SF2">
    <property type="entry name" value="N-ACETYLGLUCOSAMINE-1-PHOSPHODIESTER ALPHA-N-ACETYLGLUCOSAMINIDASE"/>
    <property type="match status" value="1"/>
</dbReference>
<comment type="caution">
    <text evidence="2">The sequence shown here is derived from an EMBL/GenBank/DDBJ whole genome shotgun (WGS) entry which is preliminary data.</text>
</comment>
<protein>
    <submittedName>
        <fullName evidence="2">Phosphodiester glycosidase family protein</fullName>
    </submittedName>
</protein>
<dbReference type="Proteomes" id="UP001589818">
    <property type="component" value="Unassembled WGS sequence"/>
</dbReference>
<evidence type="ECO:0000313" key="3">
    <source>
        <dbReference type="Proteomes" id="UP001589818"/>
    </source>
</evidence>
<evidence type="ECO:0000259" key="1">
    <source>
        <dbReference type="Pfam" id="PF09992"/>
    </source>
</evidence>
<accession>A0ABV6JL49</accession>
<keyword evidence="2" id="KW-0326">Glycosidase</keyword>
<evidence type="ECO:0000313" key="2">
    <source>
        <dbReference type="EMBL" id="MFC0396638.1"/>
    </source>
</evidence>
<keyword evidence="3" id="KW-1185">Reference proteome</keyword>
<dbReference type="InterPro" id="IPR018711">
    <property type="entry name" value="NAGPA"/>
</dbReference>
<reference evidence="2 3" key="1">
    <citation type="submission" date="2024-09" db="EMBL/GenBank/DDBJ databases">
        <authorList>
            <person name="Sun Q."/>
            <person name="Mori K."/>
        </authorList>
    </citation>
    <scope>NUCLEOTIDE SEQUENCE [LARGE SCALE GENOMIC DNA]</scope>
    <source>
        <strain evidence="2 3">CCM 4839</strain>
    </source>
</reference>
<organism evidence="2 3">
    <name type="scientific">Paenibacillus mendelii</name>
    <dbReference type="NCBI Taxonomy" id="206163"/>
    <lineage>
        <taxon>Bacteria</taxon>
        <taxon>Bacillati</taxon>
        <taxon>Bacillota</taxon>
        <taxon>Bacilli</taxon>
        <taxon>Bacillales</taxon>
        <taxon>Paenibacillaceae</taxon>
        <taxon>Paenibacillus</taxon>
    </lineage>
</organism>
<sequence>MNGDYYGFRSNGVVIRNGTVYRDDPARDELALFEDGTMQSFDERQTSSSSLLEQGATNTFSFGPVLVKNGEVIDNFDHVEIDTNFGNRSIQRSNPRTGIGMIAPNHFLFIVVDGRMENYSRGMTLAEFAQLFKELGAAEAYNLDRGDSSTMYFMGRVVNNTLGKNRERGTSDILYIPE</sequence>